<keyword evidence="3" id="KW-1185">Reference proteome</keyword>
<protein>
    <recommendedName>
        <fullName evidence="4">PPE domain-containing protein</fullName>
    </recommendedName>
</protein>
<organism evidence="2 3">
    <name type="scientific">Plantactinospora solaniradicis</name>
    <dbReference type="NCBI Taxonomy" id="1723736"/>
    <lineage>
        <taxon>Bacteria</taxon>
        <taxon>Bacillati</taxon>
        <taxon>Actinomycetota</taxon>
        <taxon>Actinomycetes</taxon>
        <taxon>Micromonosporales</taxon>
        <taxon>Micromonosporaceae</taxon>
        <taxon>Plantactinospora</taxon>
    </lineage>
</organism>
<feature type="compositionally biased region" description="Low complexity" evidence="1">
    <location>
        <begin position="262"/>
        <end position="282"/>
    </location>
</feature>
<evidence type="ECO:0000313" key="3">
    <source>
        <dbReference type="Proteomes" id="UP001596203"/>
    </source>
</evidence>
<feature type="compositionally biased region" description="Low complexity" evidence="1">
    <location>
        <begin position="400"/>
        <end position="414"/>
    </location>
</feature>
<dbReference type="EMBL" id="JBHSPR010000056">
    <property type="protein sequence ID" value="MFC6022180.1"/>
    <property type="molecule type" value="Genomic_DNA"/>
</dbReference>
<evidence type="ECO:0008006" key="4">
    <source>
        <dbReference type="Google" id="ProtNLM"/>
    </source>
</evidence>
<dbReference type="RefSeq" id="WP_377431450.1">
    <property type="nucleotide sequence ID" value="NZ_JBHSPR010000056.1"/>
</dbReference>
<feature type="compositionally biased region" description="Gly residues" evidence="1">
    <location>
        <begin position="244"/>
        <end position="261"/>
    </location>
</feature>
<proteinExistence type="predicted"/>
<feature type="compositionally biased region" description="Gly residues" evidence="1">
    <location>
        <begin position="426"/>
        <end position="438"/>
    </location>
</feature>
<comment type="caution">
    <text evidence="2">The sequence shown here is derived from an EMBL/GenBank/DDBJ whole genome shotgun (WGS) entry which is preliminary data.</text>
</comment>
<feature type="region of interest" description="Disordered" evidence="1">
    <location>
        <begin position="196"/>
        <end position="306"/>
    </location>
</feature>
<feature type="region of interest" description="Disordered" evidence="1">
    <location>
        <begin position="385"/>
        <end position="518"/>
    </location>
</feature>
<name>A0ABW1KK73_9ACTN</name>
<evidence type="ECO:0000256" key="1">
    <source>
        <dbReference type="SAM" id="MobiDB-lite"/>
    </source>
</evidence>
<dbReference type="Proteomes" id="UP001596203">
    <property type="component" value="Unassembled WGS sequence"/>
</dbReference>
<evidence type="ECO:0000313" key="2">
    <source>
        <dbReference type="EMBL" id="MFC6022180.1"/>
    </source>
</evidence>
<gene>
    <name evidence="2" type="ORF">ACFP2T_39240</name>
</gene>
<accession>A0ABW1KK73</accession>
<sequence length="518" mass="49578">MDYSGMSLEQMVAIMEAENGHKEAIWAQIGVWTRAHGELVEASSSITGETAALQAGWDDVNGEQMVNAANRDASVIGGWRDQLGGQAPWHRIQDAGEEIGPTYAFVKQQYELAKPLIAQLAAVDNPPLGLSDPGWAAGAAMLASQIEAYRQAAAARITALGKLFDDAAMAVTAAVNGDIWLSEALESAPADAPLAAVGPGTPAGGGVSTGGMNSAALSPGGVPDTTPSAPQTAPDVPVTPSGAAAGGATAGAGAASAGGGAAPSLAGGASAPTLPSTAVPAPGGTGPGGLTPPTVPPIGGGPGVGPAVPPMIPPIGGAIGSGRVPAANVGGAARIPGVNLGGLGNGAGLSGIGGGGVGGIGGAGIGGGGAGIGPAAIPQAASPVGAPAQVAPSGPPPAWPSAVPTGAATAAGTPMMPPMMPPMAGAGAGGATGTGPGPGAARSSATGRGRGSQNPTPGMPAMLTGKAGKGNPHPVPPRARRIRETDAPATVELIDEDLWQVGEQRGEPTRPPARIHRH</sequence>
<reference evidence="3" key="1">
    <citation type="journal article" date="2019" name="Int. J. Syst. Evol. Microbiol.">
        <title>The Global Catalogue of Microorganisms (GCM) 10K type strain sequencing project: providing services to taxonomists for standard genome sequencing and annotation.</title>
        <authorList>
            <consortium name="The Broad Institute Genomics Platform"/>
            <consortium name="The Broad Institute Genome Sequencing Center for Infectious Disease"/>
            <person name="Wu L."/>
            <person name="Ma J."/>
        </authorList>
    </citation>
    <scope>NUCLEOTIDE SEQUENCE [LARGE SCALE GENOMIC DNA]</scope>
    <source>
        <strain evidence="3">ZS-35-S2</strain>
    </source>
</reference>